<dbReference type="AlphaFoldDB" id="D9SGI1"/>
<dbReference type="STRING" id="395494.Galf_1612"/>
<evidence type="ECO:0008006" key="3">
    <source>
        <dbReference type="Google" id="ProtNLM"/>
    </source>
</evidence>
<dbReference type="Proteomes" id="UP000001235">
    <property type="component" value="Chromosome"/>
</dbReference>
<organism evidence="1 2">
    <name type="scientific">Gallionella capsiferriformans (strain ES-2)</name>
    <name type="common">Gallionella ferruginea capsiferriformans (strain ES-2)</name>
    <dbReference type="NCBI Taxonomy" id="395494"/>
    <lineage>
        <taxon>Bacteria</taxon>
        <taxon>Pseudomonadati</taxon>
        <taxon>Pseudomonadota</taxon>
        <taxon>Betaproteobacteria</taxon>
        <taxon>Nitrosomonadales</taxon>
        <taxon>Gallionellaceae</taxon>
        <taxon>Gallionella</taxon>
    </lineage>
</organism>
<reference evidence="1 2" key="1">
    <citation type="submission" date="2010-08" db="EMBL/GenBank/DDBJ databases">
        <title>Complete sequence of Gallionella capsiferriformans ES-2.</title>
        <authorList>
            <consortium name="US DOE Joint Genome Institute"/>
            <person name="Lucas S."/>
            <person name="Copeland A."/>
            <person name="Lapidus A."/>
            <person name="Cheng J.-F."/>
            <person name="Bruce D."/>
            <person name="Goodwin L."/>
            <person name="Pitluck S."/>
            <person name="Chertkov O."/>
            <person name="Davenport K.W."/>
            <person name="Detter J.C."/>
            <person name="Han C."/>
            <person name="Tapia R."/>
            <person name="Land M."/>
            <person name="Hauser L."/>
            <person name="Chang Y.-J."/>
            <person name="Jeffries C."/>
            <person name="Kyrpides N."/>
            <person name="Ivanova N."/>
            <person name="Mikhailova N."/>
            <person name="Shelobolina E.S."/>
            <person name="Picardal F."/>
            <person name="Roden E."/>
            <person name="Emerson D."/>
            <person name="Woyke T."/>
        </authorList>
    </citation>
    <scope>NUCLEOTIDE SEQUENCE [LARGE SCALE GENOMIC DNA]</scope>
    <source>
        <strain evidence="1 2">ES-2</strain>
    </source>
</reference>
<dbReference type="HOGENOM" id="CLU_197314_0_0_4"/>
<evidence type="ECO:0000313" key="1">
    <source>
        <dbReference type="EMBL" id="ADL55628.1"/>
    </source>
</evidence>
<name>D9SGI1_GALCS</name>
<proteinExistence type="predicted"/>
<sequence>MPTCLTATRLRAELFSTLDNILATGEAVQIKRPNGSLRIVRDQSTRRLAALKPHPGIINGNADDLASLSWEQEWKPTL</sequence>
<dbReference type="RefSeq" id="WP_013293567.1">
    <property type="nucleotide sequence ID" value="NC_014394.1"/>
</dbReference>
<gene>
    <name evidence="1" type="ordered locus">Galf_1612</name>
</gene>
<dbReference type="KEGG" id="gca:Galf_1612"/>
<dbReference type="OrthoDB" id="1551231at2"/>
<dbReference type="EMBL" id="CP002159">
    <property type="protein sequence ID" value="ADL55628.1"/>
    <property type="molecule type" value="Genomic_DNA"/>
</dbReference>
<protein>
    <recommendedName>
        <fullName evidence="3">Type II toxin-antitoxin system Phd/YefM family antitoxin</fullName>
    </recommendedName>
</protein>
<evidence type="ECO:0000313" key="2">
    <source>
        <dbReference type="Proteomes" id="UP000001235"/>
    </source>
</evidence>
<keyword evidence="2" id="KW-1185">Reference proteome</keyword>
<dbReference type="eggNOG" id="ENOG50333YW">
    <property type="taxonomic scope" value="Bacteria"/>
</dbReference>
<accession>D9SGI1</accession>